<dbReference type="Gene3D" id="3.40.50.12780">
    <property type="entry name" value="N-terminal domain of ligase-like"/>
    <property type="match status" value="1"/>
</dbReference>
<dbReference type="PROSITE" id="PS00455">
    <property type="entry name" value="AMP_BINDING"/>
    <property type="match status" value="1"/>
</dbReference>
<dbReference type="Proteomes" id="UP001184230">
    <property type="component" value="Unassembled WGS sequence"/>
</dbReference>
<keyword evidence="4" id="KW-0436">Ligase</keyword>
<evidence type="ECO:0000313" key="4">
    <source>
        <dbReference type="EMBL" id="MDR6535870.1"/>
    </source>
</evidence>
<name>A0ABU1NBM5_9BURK</name>
<dbReference type="PANTHER" id="PTHR43272">
    <property type="entry name" value="LONG-CHAIN-FATTY-ACID--COA LIGASE"/>
    <property type="match status" value="1"/>
</dbReference>
<protein>
    <submittedName>
        <fullName evidence="4">Long-chain acyl-CoA synthetase</fullName>
        <ecNumber evidence="4">6.2.1.3</ecNumber>
    </submittedName>
</protein>
<dbReference type="EC" id="6.2.1.3" evidence="4"/>
<evidence type="ECO:0000313" key="5">
    <source>
        <dbReference type="Proteomes" id="UP001184230"/>
    </source>
</evidence>
<proteinExistence type="predicted"/>
<dbReference type="GO" id="GO:0004467">
    <property type="term" value="F:long-chain fatty acid-CoA ligase activity"/>
    <property type="evidence" value="ECO:0007669"/>
    <property type="project" value="UniProtKB-EC"/>
</dbReference>
<dbReference type="Pfam" id="PF23562">
    <property type="entry name" value="AMP-binding_C_3"/>
    <property type="match status" value="1"/>
</dbReference>
<evidence type="ECO:0000256" key="2">
    <source>
        <dbReference type="ARBA" id="ARBA00022840"/>
    </source>
</evidence>
<gene>
    <name evidence="4" type="ORF">J2739_001640</name>
</gene>
<organism evidence="4 5">
    <name type="scientific">Variovorax soli</name>
    <dbReference type="NCBI Taxonomy" id="376815"/>
    <lineage>
        <taxon>Bacteria</taxon>
        <taxon>Pseudomonadati</taxon>
        <taxon>Pseudomonadota</taxon>
        <taxon>Betaproteobacteria</taxon>
        <taxon>Burkholderiales</taxon>
        <taxon>Comamonadaceae</taxon>
        <taxon>Variovorax</taxon>
    </lineage>
</organism>
<dbReference type="InterPro" id="IPR042099">
    <property type="entry name" value="ANL_N_sf"/>
</dbReference>
<keyword evidence="1" id="KW-0547">Nucleotide-binding</keyword>
<comment type="caution">
    <text evidence="4">The sequence shown here is derived from an EMBL/GenBank/DDBJ whole genome shotgun (WGS) entry which is preliminary data.</text>
</comment>
<keyword evidence="2" id="KW-0067">ATP-binding</keyword>
<dbReference type="InterPro" id="IPR000873">
    <property type="entry name" value="AMP-dep_synth/lig_dom"/>
</dbReference>
<evidence type="ECO:0000256" key="1">
    <source>
        <dbReference type="ARBA" id="ARBA00022741"/>
    </source>
</evidence>
<dbReference type="InterPro" id="IPR020845">
    <property type="entry name" value="AMP-binding_CS"/>
</dbReference>
<dbReference type="EMBL" id="JAVDRF010000003">
    <property type="protein sequence ID" value="MDR6535870.1"/>
    <property type="molecule type" value="Genomic_DNA"/>
</dbReference>
<dbReference type="SUPFAM" id="SSF56801">
    <property type="entry name" value="Acetyl-CoA synthetase-like"/>
    <property type="match status" value="1"/>
</dbReference>
<dbReference type="Pfam" id="PF00501">
    <property type="entry name" value="AMP-binding"/>
    <property type="match status" value="1"/>
</dbReference>
<reference evidence="4 5" key="1">
    <citation type="submission" date="2023-07" db="EMBL/GenBank/DDBJ databases">
        <title>Sorghum-associated microbial communities from plants grown in Nebraska, USA.</title>
        <authorList>
            <person name="Schachtman D."/>
        </authorList>
    </citation>
    <scope>NUCLEOTIDE SEQUENCE [LARGE SCALE GENOMIC DNA]</scope>
    <source>
        <strain evidence="4 5">DS1781</strain>
    </source>
</reference>
<sequence>MKRQLDDKRKIYSPPIVQTTANTFPRLLLAHAERQPDAPAVREKDLGIWQTWRWSDVAREVREIACGLASLGFKPGDNLAIVGANRPHLYMAVLAAQSLRGVPVPLYQDAVAGEMVFMLEDAAIDFVIAEDQEQVDKLLECRELMAAKGTRGLRHLVYDDPKGLRHYDQPGLMGYERLRELGRAFDASQPAFFEQSLNGVEPGDVAVILYTSGTTGRPKGVCQTHASFIAAGRGGVETDRLGPGDNIMSYLPMAWVGDHLFSVAQWLVGGFTLNCPESAATVMNDMREIGPSYYFGPPRTFEGLLTAVSIRMEDAAAPKRWLYAKFMRLAQRVGADILNGAKVGLGDRLLYALGDLMIYGPLRNVLGMSRIRVAYTAGAAIGPDLFRFYRSIGVNLKQFYGQTETCAYVCLQQDGKVKLQTVGSAAPGIELRIAPDGEVLVRGVSVLKEYYKRPDATAEVLDAEGYFHTGDAGVIDAEGHLRIIDRAKDVGKLSRGAIFAPNYIENKLKFFPQIKEAVCFGNGREQVCAAINIDYEAVGNWAERRGLPYGGYVDLAGKAEVLRLVAECVEKVNADLASEEGMGETQIARFLVLHKELDPDDDELTRTRKVRRGFIADKYRVLVDALYGGKTEQYIETQVKFEDGRTGVVSATLKIVEAKRFPPMKAAA</sequence>
<feature type="domain" description="AMP-dependent synthetase/ligase" evidence="3">
    <location>
        <begin position="30"/>
        <end position="451"/>
    </location>
</feature>
<dbReference type="PANTHER" id="PTHR43272:SF33">
    <property type="entry name" value="AMP-BINDING DOMAIN-CONTAINING PROTEIN-RELATED"/>
    <property type="match status" value="1"/>
</dbReference>
<evidence type="ECO:0000259" key="3">
    <source>
        <dbReference type="Pfam" id="PF00501"/>
    </source>
</evidence>
<keyword evidence="5" id="KW-1185">Reference proteome</keyword>
<accession>A0ABU1NBM5</accession>